<dbReference type="EMBL" id="CP000644">
    <property type="protein sequence ID" value="ABO88443.1"/>
    <property type="molecule type" value="Genomic_DNA"/>
</dbReference>
<evidence type="ECO:0000256" key="3">
    <source>
        <dbReference type="ARBA" id="ARBA00022857"/>
    </source>
</evidence>
<comment type="similarity">
    <text evidence="6">Belongs to the short-chain dehydrogenases/reductases (SDR) family. FolM subfamily.</text>
</comment>
<evidence type="ECO:0000256" key="4">
    <source>
        <dbReference type="ARBA" id="ARBA00023002"/>
    </source>
</evidence>
<keyword evidence="3" id="KW-0521">NADP</keyword>
<keyword evidence="2" id="KW-0554">One-carbon metabolism</keyword>
<evidence type="ECO:0000256" key="7">
    <source>
        <dbReference type="ARBA" id="ARBA00039145"/>
    </source>
</evidence>
<dbReference type="AlphaFoldDB" id="A4SHS1"/>
<gene>
    <name evidence="12" type="ordered locus">ASA_0252</name>
</gene>
<evidence type="ECO:0000256" key="9">
    <source>
        <dbReference type="ARBA" id="ARBA00042299"/>
    </source>
</evidence>
<dbReference type="Gene3D" id="3.40.50.720">
    <property type="entry name" value="NAD(P)-binding Rossmann-like Domain"/>
    <property type="match status" value="1"/>
</dbReference>
<dbReference type="PROSITE" id="PS00061">
    <property type="entry name" value="ADH_SHORT"/>
    <property type="match status" value="1"/>
</dbReference>
<dbReference type="KEGG" id="asa:ASA_0252"/>
<dbReference type="STRING" id="29491.GCA_000820065_01327"/>
<evidence type="ECO:0000256" key="11">
    <source>
        <dbReference type="ARBA" id="ARBA00049376"/>
    </source>
</evidence>
<keyword evidence="4" id="KW-0560">Oxidoreductase</keyword>
<proteinExistence type="inferred from homology"/>
<dbReference type="PRINTS" id="PR00081">
    <property type="entry name" value="GDHRDH"/>
</dbReference>
<evidence type="ECO:0000313" key="12">
    <source>
        <dbReference type="EMBL" id="ABO88443.1"/>
    </source>
</evidence>
<reference evidence="13" key="1">
    <citation type="journal article" date="2008" name="BMC Genomics">
        <title>The genome of Aeromonas salmonicida subsp. salmonicida A449: insights into the evolution of a fish pathogen.</title>
        <authorList>
            <person name="Reith M.E."/>
            <person name="Singh R.K."/>
            <person name="Curtis B."/>
            <person name="Boyd J.M."/>
            <person name="Bouevitch A."/>
            <person name="Kimball J."/>
            <person name="Munholland J."/>
            <person name="Murphy C."/>
            <person name="Sarty D."/>
            <person name="Williams J."/>
            <person name="Nash J.H."/>
            <person name="Johnson S.C."/>
            <person name="Brown L.L."/>
        </authorList>
    </citation>
    <scope>NUCLEOTIDE SEQUENCE [LARGE SCALE GENOMIC DNA]</scope>
    <source>
        <strain evidence="13">A449</strain>
    </source>
</reference>
<dbReference type="HOGENOM" id="CLU_010194_1_3_6"/>
<dbReference type="SUPFAM" id="SSF51735">
    <property type="entry name" value="NAD(P)-binding Rossmann-fold domains"/>
    <property type="match status" value="1"/>
</dbReference>
<evidence type="ECO:0000256" key="6">
    <source>
        <dbReference type="ARBA" id="ARBA00038212"/>
    </source>
</evidence>
<protein>
    <recommendedName>
        <fullName evidence="8">Dihydromonapterin reductase</fullName>
        <ecNumber evidence="1">1.5.1.3</ecNumber>
        <ecNumber evidence="7">1.5.1.50</ecNumber>
    </recommendedName>
    <alternativeName>
        <fullName evidence="9">Dihydrofolate reductase</fullName>
    </alternativeName>
</protein>
<dbReference type="PANTHER" id="PTHR43639:SF6">
    <property type="entry name" value="DIHYDROMONAPTERIN REDUCTASE"/>
    <property type="match status" value="1"/>
</dbReference>
<dbReference type="Pfam" id="PF13561">
    <property type="entry name" value="adh_short_C2"/>
    <property type="match status" value="1"/>
</dbReference>
<dbReference type="GO" id="GO:0006730">
    <property type="term" value="P:one-carbon metabolic process"/>
    <property type="evidence" value="ECO:0007669"/>
    <property type="project" value="UniProtKB-KW"/>
</dbReference>
<comment type="function">
    <text evidence="5">Catalyzes the reduction of dihydromonapterin to tetrahydromonapterin. Also has lower activity with dihydrofolate.</text>
</comment>
<name>A4SHS1_AERS4</name>
<sequence length="240" mass="26149">MTKGEVMRSLVTGCGRRLGFYLCEQLVAAGWQVTGSYRSERPELARLRALGVTLVQVDFACEEQVGQLIEVLASQQDLALVIHNASAFEPEAADPAAQLAQFDQFYRVHMAAPFRLNRALAPQLARNANASIIHITDIYIHAPAPQFASYVATKAGAHSLAMSFARELAPAIRVNTIEPGPILFLDEHGDAWRQQVLAKTPLAREGGLEPIWQAVQLLMGNDYMTGASIRVDGGRSLAVI</sequence>
<dbReference type="eggNOG" id="COG1028">
    <property type="taxonomic scope" value="Bacteria"/>
</dbReference>
<dbReference type="Proteomes" id="UP000000225">
    <property type="component" value="Chromosome"/>
</dbReference>
<evidence type="ECO:0000256" key="8">
    <source>
        <dbReference type="ARBA" id="ARBA00039631"/>
    </source>
</evidence>
<evidence type="ECO:0000256" key="2">
    <source>
        <dbReference type="ARBA" id="ARBA00022563"/>
    </source>
</evidence>
<organism evidence="12 13">
    <name type="scientific">Aeromonas salmonicida (strain A449)</name>
    <dbReference type="NCBI Taxonomy" id="382245"/>
    <lineage>
        <taxon>Bacteria</taxon>
        <taxon>Pseudomonadati</taxon>
        <taxon>Pseudomonadota</taxon>
        <taxon>Gammaproteobacteria</taxon>
        <taxon>Aeromonadales</taxon>
        <taxon>Aeromonadaceae</taxon>
        <taxon>Aeromonas</taxon>
    </lineage>
</organism>
<dbReference type="EC" id="1.5.1.3" evidence="1"/>
<dbReference type="GO" id="GO:0004146">
    <property type="term" value="F:dihydrofolate reductase activity"/>
    <property type="evidence" value="ECO:0007669"/>
    <property type="project" value="UniProtKB-EC"/>
</dbReference>
<dbReference type="InterPro" id="IPR002347">
    <property type="entry name" value="SDR_fam"/>
</dbReference>
<evidence type="ECO:0000256" key="10">
    <source>
        <dbReference type="ARBA" id="ARBA00048873"/>
    </source>
</evidence>
<evidence type="ECO:0000256" key="5">
    <source>
        <dbReference type="ARBA" id="ARBA00037508"/>
    </source>
</evidence>
<evidence type="ECO:0000256" key="1">
    <source>
        <dbReference type="ARBA" id="ARBA00012856"/>
    </source>
</evidence>
<dbReference type="EC" id="1.5.1.50" evidence="7"/>
<dbReference type="PANTHER" id="PTHR43639">
    <property type="entry name" value="OXIDOREDUCTASE, SHORT-CHAIN DEHYDROGENASE/REDUCTASE FAMILY (AFU_ORTHOLOGUE AFUA_5G02870)"/>
    <property type="match status" value="1"/>
</dbReference>
<comment type="catalytic activity">
    <reaction evidence="10">
        <text>(6S)-5,6,7,8-tetrahydrofolate + NADP(+) = 7,8-dihydrofolate + NADPH + H(+)</text>
        <dbReference type="Rhea" id="RHEA:15009"/>
        <dbReference type="ChEBI" id="CHEBI:15378"/>
        <dbReference type="ChEBI" id="CHEBI:57451"/>
        <dbReference type="ChEBI" id="CHEBI:57453"/>
        <dbReference type="ChEBI" id="CHEBI:57783"/>
        <dbReference type="ChEBI" id="CHEBI:58349"/>
        <dbReference type="EC" id="1.5.1.3"/>
    </reaction>
</comment>
<dbReference type="InterPro" id="IPR020904">
    <property type="entry name" value="Sc_DH/Rdtase_CS"/>
</dbReference>
<accession>A4SHS1</accession>
<evidence type="ECO:0000313" key="13">
    <source>
        <dbReference type="Proteomes" id="UP000000225"/>
    </source>
</evidence>
<comment type="catalytic activity">
    <reaction evidence="11">
        <text>7,8-dihydromonapterin + NADPH + H(+) = 5,6,7,8-tetrahydromonapterin + NADP(+)</text>
        <dbReference type="Rhea" id="RHEA:34847"/>
        <dbReference type="ChEBI" id="CHEBI:15378"/>
        <dbReference type="ChEBI" id="CHEBI:57783"/>
        <dbReference type="ChEBI" id="CHEBI:58349"/>
        <dbReference type="ChEBI" id="CHEBI:71175"/>
        <dbReference type="ChEBI" id="CHEBI:71177"/>
        <dbReference type="EC" id="1.5.1.50"/>
    </reaction>
</comment>
<dbReference type="InterPro" id="IPR036291">
    <property type="entry name" value="NAD(P)-bd_dom_sf"/>
</dbReference>